<dbReference type="SUPFAM" id="SSF109854">
    <property type="entry name" value="DinB/YfiT-like putative metalloenzymes"/>
    <property type="match status" value="1"/>
</dbReference>
<evidence type="ECO:0000259" key="2">
    <source>
        <dbReference type="Pfam" id="PF12867"/>
    </source>
</evidence>
<dbReference type="Gene3D" id="1.20.120.450">
    <property type="entry name" value="dinb family like domain"/>
    <property type="match status" value="1"/>
</dbReference>
<feature type="signal peptide" evidence="1">
    <location>
        <begin position="1"/>
        <end position="18"/>
    </location>
</feature>
<comment type="caution">
    <text evidence="3">The sequence shown here is derived from an EMBL/GenBank/DDBJ whole genome shotgun (WGS) entry which is preliminary data.</text>
</comment>
<dbReference type="InterPro" id="IPR034660">
    <property type="entry name" value="DinB/YfiT-like"/>
</dbReference>
<keyword evidence="1" id="KW-0732">Signal</keyword>
<gene>
    <name evidence="3" type="ORF">EHT25_26575</name>
</gene>
<dbReference type="Pfam" id="PF12867">
    <property type="entry name" value="DinB_2"/>
    <property type="match status" value="1"/>
</dbReference>
<accession>A0A3P1BC49</accession>
<dbReference type="Proteomes" id="UP000271925">
    <property type="component" value="Unassembled WGS sequence"/>
</dbReference>
<dbReference type="AlphaFoldDB" id="A0A3P1BC49"/>
<dbReference type="EMBL" id="RQJO01000015">
    <property type="protein sequence ID" value="RRA98574.1"/>
    <property type="molecule type" value="Genomic_DNA"/>
</dbReference>
<sequence>MKYVVITCLLLMSLPALAQSQSRLWTDADQKYTVENLKRTRDELVRETENLSDAQWHFHESPDRWSIAEVVEHLALWEIIWAREISVGTRNKPQPELNQTSRPDSYYQNFIMEDTPHKASDLSKPTGFIRGKDNLTFFLRLREQAIAFAEKTNVDMRAQFEFTAAGDNPRNMHQVYIYQWGHVDRHLRQIRKIKAHANYPKGGKI</sequence>
<reference evidence="3 4" key="1">
    <citation type="submission" date="2018-11" db="EMBL/GenBank/DDBJ databases">
        <authorList>
            <person name="Zhou Z."/>
            <person name="Wang G."/>
        </authorList>
    </citation>
    <scope>NUCLEOTIDE SEQUENCE [LARGE SCALE GENOMIC DNA]</scope>
    <source>
        <strain evidence="3 4">KCTC52004</strain>
    </source>
</reference>
<proteinExistence type="predicted"/>
<evidence type="ECO:0000313" key="3">
    <source>
        <dbReference type="EMBL" id="RRA98574.1"/>
    </source>
</evidence>
<feature type="chain" id="PRO_5017962852" evidence="1">
    <location>
        <begin position="19"/>
        <end position="205"/>
    </location>
</feature>
<organism evidence="3 4">
    <name type="scientific">Larkinella rosea</name>
    <dbReference type="NCBI Taxonomy" id="2025312"/>
    <lineage>
        <taxon>Bacteria</taxon>
        <taxon>Pseudomonadati</taxon>
        <taxon>Bacteroidota</taxon>
        <taxon>Cytophagia</taxon>
        <taxon>Cytophagales</taxon>
        <taxon>Spirosomataceae</taxon>
        <taxon>Larkinella</taxon>
    </lineage>
</organism>
<dbReference type="RefSeq" id="WP_124878354.1">
    <property type="nucleotide sequence ID" value="NZ_RQJO01000015.1"/>
</dbReference>
<keyword evidence="4" id="KW-1185">Reference proteome</keyword>
<dbReference type="InterPro" id="IPR024775">
    <property type="entry name" value="DinB-like"/>
</dbReference>
<dbReference type="OrthoDB" id="9807923at2"/>
<evidence type="ECO:0000256" key="1">
    <source>
        <dbReference type="SAM" id="SignalP"/>
    </source>
</evidence>
<protein>
    <submittedName>
        <fullName evidence="3">DinB family protein</fullName>
    </submittedName>
</protein>
<feature type="domain" description="DinB-like" evidence="2">
    <location>
        <begin position="37"/>
        <end position="190"/>
    </location>
</feature>
<evidence type="ECO:0000313" key="4">
    <source>
        <dbReference type="Proteomes" id="UP000271925"/>
    </source>
</evidence>
<name>A0A3P1BC49_9BACT</name>